<evidence type="ECO:0000256" key="16">
    <source>
        <dbReference type="ARBA" id="ARBA00023242"/>
    </source>
</evidence>
<feature type="region of interest" description="Disordered" evidence="18">
    <location>
        <begin position="97"/>
        <end position="137"/>
    </location>
</feature>
<dbReference type="PANTHER" id="PTHR13434">
    <property type="entry name" value="PROTEIN CASC3"/>
    <property type="match status" value="1"/>
</dbReference>
<feature type="compositionally biased region" description="Basic residues" evidence="18">
    <location>
        <begin position="318"/>
        <end position="330"/>
    </location>
</feature>
<dbReference type="WBParaSite" id="ALUE_0000280301-mRNA-1">
    <property type="protein sequence ID" value="ALUE_0000280301-mRNA-1"/>
    <property type="gene ID" value="ALUE_0000280301"/>
</dbReference>
<protein>
    <recommendedName>
        <fullName evidence="6">Protein CASC3</fullName>
    </recommendedName>
</protein>
<evidence type="ECO:0000256" key="17">
    <source>
        <dbReference type="ARBA" id="ARBA00023273"/>
    </source>
</evidence>
<evidence type="ECO:0000256" key="2">
    <source>
        <dbReference type="ARBA" id="ARBA00004279"/>
    </source>
</evidence>
<keyword evidence="9" id="KW-0507">mRNA processing</keyword>
<dbReference type="GO" id="GO:0035145">
    <property type="term" value="C:exon-exon junction complex"/>
    <property type="evidence" value="ECO:0007669"/>
    <property type="project" value="InterPro"/>
</dbReference>
<feature type="compositionally biased region" description="Basic and acidic residues" evidence="18">
    <location>
        <begin position="291"/>
        <end position="316"/>
    </location>
</feature>
<dbReference type="GO" id="GO:0016607">
    <property type="term" value="C:nuclear speck"/>
    <property type="evidence" value="ECO:0007669"/>
    <property type="project" value="UniProtKB-SubCell"/>
</dbReference>
<feature type="domain" description="Btz" evidence="19">
    <location>
        <begin position="104"/>
        <end position="199"/>
    </location>
</feature>
<keyword evidence="15" id="KW-0508">mRNA splicing</keyword>
<evidence type="ECO:0000256" key="10">
    <source>
        <dbReference type="ARBA" id="ARBA00022728"/>
    </source>
</evidence>
<keyword evidence="20" id="KW-1185">Reference proteome</keyword>
<evidence type="ECO:0000256" key="3">
    <source>
        <dbReference type="ARBA" id="ARBA00004324"/>
    </source>
</evidence>
<keyword evidence="13" id="KW-0694">RNA-binding</keyword>
<keyword evidence="8" id="KW-0963">Cytoplasm</keyword>
<dbReference type="AlphaFoldDB" id="A0A0M3HMN0"/>
<evidence type="ECO:0000313" key="21">
    <source>
        <dbReference type="WBParaSite" id="ALUE_0000280301-mRNA-1"/>
    </source>
</evidence>
<evidence type="ECO:0000256" key="9">
    <source>
        <dbReference type="ARBA" id="ARBA00022664"/>
    </source>
</evidence>
<dbReference type="GO" id="GO:0048471">
    <property type="term" value="C:perinuclear region of cytoplasm"/>
    <property type="evidence" value="ECO:0007669"/>
    <property type="project" value="UniProtKB-SubCell"/>
</dbReference>
<dbReference type="GO" id="GO:0006397">
    <property type="term" value="P:mRNA processing"/>
    <property type="evidence" value="ECO:0007669"/>
    <property type="project" value="UniProtKB-KW"/>
</dbReference>
<evidence type="ECO:0000256" key="14">
    <source>
        <dbReference type="ARBA" id="ARBA00023161"/>
    </source>
</evidence>
<sequence length="355" mass="40932">MGSVHIAVSEIRRAFDERLRREKPLNILDKLHVTYYFRDLRIDLTFLRERIQALISQCSEIERQERASIQLLASTFKMTAEVDKVVESMERLNVRDEQKVITTSREEGQKSEDSDDVSEESENDDQESPGHPAYVPRGETYFMHDLRNVGDHPLQSPKHRPSRADKKWEHDLYDEVMQAPKFPNEIVRRYGSGKGTQHSPDKNVGRTLHYTKRARASRVDERRRCSDPTAARNFSKFSDRCGRFIRTTSDEKRGEQRMHDKEPEDAIQADASKPVDKEQNVKNIGHSNLRGGREYHVARVNREKWTDIKPKHDSPGRGRGKRYSLLRKGGHNGEGPLSSGAKPSLESVQDCDEES</sequence>
<evidence type="ECO:0000256" key="7">
    <source>
        <dbReference type="ARBA" id="ARBA00022448"/>
    </source>
</evidence>
<keyword evidence="10" id="KW-0747">Spliceosome</keyword>
<feature type="compositionally biased region" description="Acidic residues" evidence="18">
    <location>
        <begin position="113"/>
        <end position="127"/>
    </location>
</feature>
<dbReference type="GO" id="GO:0003729">
    <property type="term" value="F:mRNA binding"/>
    <property type="evidence" value="ECO:0007669"/>
    <property type="project" value="InterPro"/>
</dbReference>
<dbReference type="InterPro" id="IPR018545">
    <property type="entry name" value="Btz_dom"/>
</dbReference>
<dbReference type="GO" id="GO:0051028">
    <property type="term" value="P:mRNA transport"/>
    <property type="evidence" value="ECO:0007669"/>
    <property type="project" value="UniProtKB-KW"/>
</dbReference>
<dbReference type="GO" id="GO:0008380">
    <property type="term" value="P:RNA splicing"/>
    <property type="evidence" value="ECO:0007669"/>
    <property type="project" value="UniProtKB-KW"/>
</dbReference>
<feature type="compositionally biased region" description="Basic and acidic residues" evidence="18">
    <location>
        <begin position="247"/>
        <end position="264"/>
    </location>
</feature>
<dbReference type="PANTHER" id="PTHR13434:SF0">
    <property type="entry name" value="PROTEIN CASC3"/>
    <property type="match status" value="1"/>
</dbReference>
<dbReference type="GO" id="GO:0005681">
    <property type="term" value="C:spliceosomal complex"/>
    <property type="evidence" value="ECO:0007669"/>
    <property type="project" value="UniProtKB-KW"/>
</dbReference>
<evidence type="ECO:0000256" key="1">
    <source>
        <dbReference type="ARBA" id="ARBA00004210"/>
    </source>
</evidence>
<keyword evidence="14" id="KW-0866">Nonsense-mediated mRNA decay</keyword>
<dbReference type="Pfam" id="PF09405">
    <property type="entry name" value="Btz"/>
    <property type="match status" value="1"/>
</dbReference>
<dbReference type="GO" id="GO:0000184">
    <property type="term" value="P:nuclear-transcribed mRNA catabolic process, nonsense-mediated decay"/>
    <property type="evidence" value="ECO:0007669"/>
    <property type="project" value="UniProtKB-KW"/>
</dbReference>
<comment type="subcellular location">
    <subcellularLocation>
        <location evidence="2">Cell projection</location>
        <location evidence="2">Dendrite</location>
    </subcellularLocation>
    <subcellularLocation>
        <location evidence="1">Cytoplasm</location>
        <location evidence="1">Stress granule</location>
    </subcellularLocation>
    <subcellularLocation>
        <location evidence="4">Cytoplasm</location>
        <location evidence="4">Perinuclear region</location>
    </subcellularLocation>
    <subcellularLocation>
        <location evidence="3">Nucleus speckle</location>
    </subcellularLocation>
</comment>
<dbReference type="InterPro" id="IPR028544">
    <property type="entry name" value="CASC3"/>
</dbReference>
<keyword evidence="17" id="KW-0966">Cell projection</keyword>
<dbReference type="GO" id="GO:0030425">
    <property type="term" value="C:dendrite"/>
    <property type="evidence" value="ECO:0007669"/>
    <property type="project" value="UniProtKB-SubCell"/>
</dbReference>
<name>A0A0M3HMN0_ASCLU</name>
<dbReference type="GO" id="GO:0006417">
    <property type="term" value="P:regulation of translation"/>
    <property type="evidence" value="ECO:0007669"/>
    <property type="project" value="UniProtKB-KW"/>
</dbReference>
<evidence type="ECO:0000313" key="20">
    <source>
        <dbReference type="Proteomes" id="UP000036681"/>
    </source>
</evidence>
<organism evidence="20 21">
    <name type="scientific">Ascaris lumbricoides</name>
    <name type="common">Giant roundworm</name>
    <dbReference type="NCBI Taxonomy" id="6252"/>
    <lineage>
        <taxon>Eukaryota</taxon>
        <taxon>Metazoa</taxon>
        <taxon>Ecdysozoa</taxon>
        <taxon>Nematoda</taxon>
        <taxon>Chromadorea</taxon>
        <taxon>Rhabditida</taxon>
        <taxon>Spirurina</taxon>
        <taxon>Ascaridomorpha</taxon>
        <taxon>Ascaridoidea</taxon>
        <taxon>Ascarididae</taxon>
        <taxon>Ascaris</taxon>
    </lineage>
</organism>
<dbReference type="SMART" id="SM01044">
    <property type="entry name" value="Btz"/>
    <property type="match status" value="1"/>
</dbReference>
<evidence type="ECO:0000256" key="6">
    <source>
        <dbReference type="ARBA" id="ARBA00019964"/>
    </source>
</evidence>
<keyword evidence="7" id="KW-0813">Transport</keyword>
<accession>A0A0M3HMN0</accession>
<reference evidence="21" key="1">
    <citation type="submission" date="2017-02" db="UniProtKB">
        <authorList>
            <consortium name="WormBaseParasite"/>
        </authorList>
    </citation>
    <scope>IDENTIFICATION</scope>
</reference>
<feature type="region of interest" description="Disordered" evidence="18">
    <location>
        <begin position="247"/>
        <end position="355"/>
    </location>
</feature>
<keyword evidence="16" id="KW-0539">Nucleus</keyword>
<keyword evidence="11" id="KW-0509">mRNA transport</keyword>
<comment type="similarity">
    <text evidence="5">Belongs to the CASC3 family.</text>
</comment>
<evidence type="ECO:0000256" key="13">
    <source>
        <dbReference type="ARBA" id="ARBA00022884"/>
    </source>
</evidence>
<evidence type="ECO:0000256" key="5">
    <source>
        <dbReference type="ARBA" id="ARBA00009548"/>
    </source>
</evidence>
<feature type="compositionally biased region" description="Basic and acidic residues" evidence="18">
    <location>
        <begin position="97"/>
        <end position="112"/>
    </location>
</feature>
<keyword evidence="12" id="KW-0810">Translation regulation</keyword>
<evidence type="ECO:0000256" key="8">
    <source>
        <dbReference type="ARBA" id="ARBA00022490"/>
    </source>
</evidence>
<dbReference type="Proteomes" id="UP000036681">
    <property type="component" value="Unplaced"/>
</dbReference>
<dbReference type="GO" id="GO:0010494">
    <property type="term" value="C:cytoplasmic stress granule"/>
    <property type="evidence" value="ECO:0007669"/>
    <property type="project" value="UniProtKB-SubCell"/>
</dbReference>
<evidence type="ECO:0000256" key="18">
    <source>
        <dbReference type="SAM" id="MobiDB-lite"/>
    </source>
</evidence>
<proteinExistence type="inferred from homology"/>
<evidence type="ECO:0000259" key="19">
    <source>
        <dbReference type="SMART" id="SM01044"/>
    </source>
</evidence>
<evidence type="ECO:0000256" key="15">
    <source>
        <dbReference type="ARBA" id="ARBA00023187"/>
    </source>
</evidence>
<evidence type="ECO:0000256" key="4">
    <source>
        <dbReference type="ARBA" id="ARBA00004556"/>
    </source>
</evidence>
<evidence type="ECO:0000256" key="11">
    <source>
        <dbReference type="ARBA" id="ARBA00022816"/>
    </source>
</evidence>
<evidence type="ECO:0000256" key="12">
    <source>
        <dbReference type="ARBA" id="ARBA00022845"/>
    </source>
</evidence>